<sequence length="207" mass="24171">MDRQTLLRAEVDTLVRRLCADKDCWIADEVYSEIEKYSKLQRKTLHVREAIRRDPYGRLGNLAKRLAARTRVIRYESVRTECESRIIAEISITHNKNRLARRRRHGPEARLFYESRTRDENHSQLLVRIASLSHCQMPTLTLINACRTNQQKDDAHITIDGFKFLYRVLGIKNFDLELAIFFLLSCITLYDNEAGIDDVVISHILGI</sequence>
<name>A0A7S3NMH5_9STRA</name>
<dbReference type="AlphaFoldDB" id="A0A7S3NMH5"/>
<evidence type="ECO:0000313" key="1">
    <source>
        <dbReference type="EMBL" id="CAE0369852.1"/>
    </source>
</evidence>
<organism evidence="1">
    <name type="scientific">Aureoumbra lagunensis</name>
    <dbReference type="NCBI Taxonomy" id="44058"/>
    <lineage>
        <taxon>Eukaryota</taxon>
        <taxon>Sar</taxon>
        <taxon>Stramenopiles</taxon>
        <taxon>Ochrophyta</taxon>
        <taxon>Pelagophyceae</taxon>
        <taxon>Pelagomonadales</taxon>
        <taxon>Aureoumbra</taxon>
    </lineage>
</organism>
<gene>
    <name evidence="1" type="ORF">ALAG00032_LOCUS10616</name>
</gene>
<accession>A0A7S3NMH5</accession>
<dbReference type="EMBL" id="HBIJ01015922">
    <property type="protein sequence ID" value="CAE0369852.1"/>
    <property type="molecule type" value="Transcribed_RNA"/>
</dbReference>
<reference evidence="1" key="1">
    <citation type="submission" date="2021-01" db="EMBL/GenBank/DDBJ databases">
        <authorList>
            <person name="Corre E."/>
            <person name="Pelletier E."/>
            <person name="Niang G."/>
            <person name="Scheremetjew M."/>
            <person name="Finn R."/>
            <person name="Kale V."/>
            <person name="Holt S."/>
            <person name="Cochrane G."/>
            <person name="Meng A."/>
            <person name="Brown T."/>
            <person name="Cohen L."/>
        </authorList>
    </citation>
    <scope>NUCLEOTIDE SEQUENCE</scope>
    <source>
        <strain evidence="1">CCMP1510</strain>
    </source>
</reference>
<protein>
    <submittedName>
        <fullName evidence="1">Uncharacterized protein</fullName>
    </submittedName>
</protein>
<proteinExistence type="predicted"/>